<evidence type="ECO:0000256" key="2">
    <source>
        <dbReference type="ARBA" id="ARBA00023157"/>
    </source>
</evidence>
<dbReference type="Pfam" id="PF01097">
    <property type="entry name" value="Defensin_2"/>
    <property type="match status" value="1"/>
</dbReference>
<dbReference type="InterPro" id="IPR001542">
    <property type="entry name" value="Defensin_invertebrate/fungal"/>
</dbReference>
<evidence type="ECO:0000256" key="1">
    <source>
        <dbReference type="ARBA" id="ARBA00007085"/>
    </source>
</evidence>
<sequence length="71" mass="7742">MKTLNIIFYGLLCQLVHSTPIQVDQLNVETSCEIEGGDEIANLACHNACVLQGHGWTGGYCDGELICHCTF</sequence>
<dbReference type="SUPFAM" id="SSF57095">
    <property type="entry name" value="Scorpion toxin-like"/>
    <property type="match status" value="1"/>
</dbReference>
<feature type="chain" id="PRO_5046302748" description="Invertebrate defensins family profile domain-containing protein" evidence="3">
    <location>
        <begin position="19"/>
        <end position="71"/>
    </location>
</feature>
<dbReference type="Proteomes" id="UP000465220">
    <property type="component" value="Unassembled WGS sequence"/>
</dbReference>
<dbReference type="EMBL" id="BLKI01000016">
    <property type="protein sequence ID" value="GFF72555.1"/>
    <property type="molecule type" value="Genomic_DNA"/>
</dbReference>
<protein>
    <recommendedName>
        <fullName evidence="4">Invertebrate defensins family profile domain-containing protein</fullName>
    </recommendedName>
</protein>
<evidence type="ECO:0000313" key="5">
    <source>
        <dbReference type="EMBL" id="GFF72555.1"/>
    </source>
</evidence>
<comment type="caution">
    <text evidence="5">The sequence shown here is derived from an EMBL/GenBank/DDBJ whole genome shotgun (WGS) entry which is preliminary data.</text>
</comment>
<proteinExistence type="inferred from homology"/>
<evidence type="ECO:0000313" key="6">
    <source>
        <dbReference type="Proteomes" id="UP000465220"/>
    </source>
</evidence>
<dbReference type="InterPro" id="IPR036574">
    <property type="entry name" value="Scorpion_toxin-like_sf"/>
</dbReference>
<accession>A0ABQ1A3D0</accession>
<keyword evidence="6" id="KW-1185">Reference proteome</keyword>
<organism evidence="5 6">
    <name type="scientific">Aspergillus lentulus</name>
    <dbReference type="NCBI Taxonomy" id="293939"/>
    <lineage>
        <taxon>Eukaryota</taxon>
        <taxon>Fungi</taxon>
        <taxon>Dikarya</taxon>
        <taxon>Ascomycota</taxon>
        <taxon>Pezizomycotina</taxon>
        <taxon>Eurotiomycetes</taxon>
        <taxon>Eurotiomycetidae</taxon>
        <taxon>Eurotiales</taxon>
        <taxon>Aspergillaceae</taxon>
        <taxon>Aspergillus</taxon>
        <taxon>Aspergillus subgen. Fumigati</taxon>
    </lineage>
</organism>
<feature type="signal peptide" evidence="3">
    <location>
        <begin position="1"/>
        <end position="18"/>
    </location>
</feature>
<gene>
    <name evidence="5" type="ORF">IFM60648_03711</name>
</gene>
<evidence type="ECO:0000256" key="3">
    <source>
        <dbReference type="SAM" id="SignalP"/>
    </source>
</evidence>
<name>A0ABQ1A3D0_ASPLE</name>
<keyword evidence="3" id="KW-0732">Signal</keyword>
<feature type="domain" description="Invertebrate defensins family profile" evidence="4">
    <location>
        <begin position="40"/>
        <end position="69"/>
    </location>
</feature>
<evidence type="ECO:0000259" key="4">
    <source>
        <dbReference type="Pfam" id="PF01097"/>
    </source>
</evidence>
<reference evidence="5 6" key="1">
    <citation type="submission" date="2020-01" db="EMBL/GenBank/DDBJ databases">
        <title>Draft genome sequence of Aspergillus lentulus IFM 60648.</title>
        <authorList>
            <person name="Takahashi H."/>
            <person name="Yaguchi T."/>
        </authorList>
    </citation>
    <scope>NUCLEOTIDE SEQUENCE [LARGE SCALE GENOMIC DNA]</scope>
    <source>
        <strain evidence="5 6">IFM 60648</strain>
    </source>
</reference>
<comment type="similarity">
    <text evidence="1">Belongs to the invertebrate defensin family.</text>
</comment>
<keyword evidence="2" id="KW-1015">Disulfide bond</keyword>